<reference evidence="1" key="2">
    <citation type="submission" date="2022-06" db="UniProtKB">
        <authorList>
            <consortium name="EnsemblMetazoa"/>
        </authorList>
    </citation>
    <scope>IDENTIFICATION</scope>
    <source>
        <strain evidence="1">PS312</strain>
    </source>
</reference>
<dbReference type="EnsemblMetazoa" id="PPA40989.1">
    <property type="protein sequence ID" value="PPA40989.1"/>
    <property type="gene ID" value="WBGene00279358"/>
</dbReference>
<dbReference type="InterPro" id="IPR051119">
    <property type="entry name" value="Nematode_SR-like"/>
</dbReference>
<organism evidence="1 2">
    <name type="scientific">Pristionchus pacificus</name>
    <name type="common">Parasitic nematode worm</name>
    <dbReference type="NCBI Taxonomy" id="54126"/>
    <lineage>
        <taxon>Eukaryota</taxon>
        <taxon>Metazoa</taxon>
        <taxon>Ecdysozoa</taxon>
        <taxon>Nematoda</taxon>
        <taxon>Chromadorea</taxon>
        <taxon>Rhabditida</taxon>
        <taxon>Rhabditina</taxon>
        <taxon>Diplogasteromorpha</taxon>
        <taxon>Diplogasteroidea</taxon>
        <taxon>Neodiplogasteridae</taxon>
        <taxon>Pristionchus</taxon>
    </lineage>
</organism>
<name>A0A2A6CK65_PRIPA</name>
<keyword evidence="2" id="KW-1185">Reference proteome</keyword>
<dbReference type="AlphaFoldDB" id="A0A2A6CK65"/>
<proteinExistence type="predicted"/>
<sequence>MIVFFQFWRSFLPLSLLFCIGVSFAPIWHIIDDSVSFRKSLDPSFAWYYTVVVSARPSSDQVSVWFHMLIVTLVCNILSFILYAACFVRFCMFSVARNYTVERNFFLVGVLSMLFSLPFASTMLFLGINLAPGSAGVSSETLISVSFQVPWLTDLKFLSPAPILLITNSSIRAAISRMLLPTNQISGFSQSTHNTQIF</sequence>
<accession>A0A8R1UXD0</accession>
<evidence type="ECO:0000313" key="2">
    <source>
        <dbReference type="Proteomes" id="UP000005239"/>
    </source>
</evidence>
<dbReference type="PANTHER" id="PTHR31627:SF42">
    <property type="entry name" value="G_PROTEIN_RECEP_F1_2 DOMAIN-CONTAINING PROTEIN-RELATED"/>
    <property type="match status" value="1"/>
</dbReference>
<evidence type="ECO:0000313" key="1">
    <source>
        <dbReference type="EnsemblMetazoa" id="PPA40989.1"/>
    </source>
</evidence>
<protein>
    <submittedName>
        <fullName evidence="1">Uncharacterized protein</fullName>
    </submittedName>
</protein>
<reference evidence="2" key="1">
    <citation type="journal article" date="2008" name="Nat. Genet.">
        <title>The Pristionchus pacificus genome provides a unique perspective on nematode lifestyle and parasitism.</title>
        <authorList>
            <person name="Dieterich C."/>
            <person name="Clifton S.W."/>
            <person name="Schuster L.N."/>
            <person name="Chinwalla A."/>
            <person name="Delehaunty K."/>
            <person name="Dinkelacker I."/>
            <person name="Fulton L."/>
            <person name="Fulton R."/>
            <person name="Godfrey J."/>
            <person name="Minx P."/>
            <person name="Mitreva M."/>
            <person name="Roeseler W."/>
            <person name="Tian H."/>
            <person name="Witte H."/>
            <person name="Yang S.P."/>
            <person name="Wilson R.K."/>
            <person name="Sommer R.J."/>
        </authorList>
    </citation>
    <scope>NUCLEOTIDE SEQUENCE [LARGE SCALE GENOMIC DNA]</scope>
    <source>
        <strain evidence="2">PS312</strain>
    </source>
</reference>
<gene>
    <name evidence="1" type="primary">WBGene00279358</name>
</gene>
<dbReference type="OrthoDB" id="5864862at2759"/>
<dbReference type="PANTHER" id="PTHR31627">
    <property type="entry name" value="SERPENTINE RECEPTOR CLASS GAMMA-RELATED"/>
    <property type="match status" value="1"/>
</dbReference>
<dbReference type="Proteomes" id="UP000005239">
    <property type="component" value="Unassembled WGS sequence"/>
</dbReference>
<accession>A0A2A6CK65</accession>